<evidence type="ECO:0000313" key="9">
    <source>
        <dbReference type="Proteomes" id="UP001296776"/>
    </source>
</evidence>
<keyword evidence="2" id="KW-0479">Metal-binding</keyword>
<dbReference type="Proteomes" id="UP001296776">
    <property type="component" value="Unassembled WGS sequence"/>
</dbReference>
<dbReference type="GO" id="GO:0016020">
    <property type="term" value="C:membrane"/>
    <property type="evidence" value="ECO:0007669"/>
    <property type="project" value="TreeGrafter"/>
</dbReference>
<accession>A0AAJ0XBS0</accession>
<evidence type="ECO:0000256" key="4">
    <source>
        <dbReference type="ARBA" id="ARBA00022833"/>
    </source>
</evidence>
<evidence type="ECO:0000256" key="2">
    <source>
        <dbReference type="ARBA" id="ARBA00022723"/>
    </source>
</evidence>
<dbReference type="InterPro" id="IPR051156">
    <property type="entry name" value="Mito/Outer_Membr_Metalloprot"/>
</dbReference>
<dbReference type="Gene3D" id="3.30.2010.10">
    <property type="entry name" value="Metalloproteases ('zincins'), catalytic domain"/>
    <property type="match status" value="1"/>
</dbReference>
<keyword evidence="9" id="KW-1185">Reference proteome</keyword>
<dbReference type="InterPro" id="IPR001915">
    <property type="entry name" value="Peptidase_M48"/>
</dbReference>
<reference evidence="8" key="2">
    <citation type="journal article" date="2020" name="Microorganisms">
        <title>Osmotic Adaptation and Compatible Solute Biosynthesis of Phototrophic Bacteria as Revealed from Genome Analyses.</title>
        <authorList>
            <person name="Imhoff J.F."/>
            <person name="Rahn T."/>
            <person name="Kunzel S."/>
            <person name="Keller A."/>
            <person name="Neulinger S.C."/>
        </authorList>
    </citation>
    <scope>NUCLEOTIDE SEQUENCE</scope>
    <source>
        <strain evidence="8">DSM 11080</strain>
    </source>
</reference>
<keyword evidence="5 6" id="KW-0482">Metalloprotease</keyword>
<evidence type="ECO:0000256" key="5">
    <source>
        <dbReference type="ARBA" id="ARBA00023049"/>
    </source>
</evidence>
<feature type="domain" description="Peptidase M48" evidence="7">
    <location>
        <begin position="69"/>
        <end position="250"/>
    </location>
</feature>
<proteinExistence type="inferred from homology"/>
<dbReference type="CDD" id="cd07331">
    <property type="entry name" value="M48C_Oma1_like"/>
    <property type="match status" value="1"/>
</dbReference>
<comment type="cofactor">
    <cofactor evidence="6">
        <name>Zn(2+)</name>
        <dbReference type="ChEBI" id="CHEBI:29105"/>
    </cofactor>
    <text evidence="6">Binds 1 zinc ion per subunit.</text>
</comment>
<dbReference type="GO" id="GO:0004222">
    <property type="term" value="F:metalloendopeptidase activity"/>
    <property type="evidence" value="ECO:0007669"/>
    <property type="project" value="InterPro"/>
</dbReference>
<name>A0AAJ0XBS0_9GAMM</name>
<comment type="caution">
    <text evidence="8">The sequence shown here is derived from an EMBL/GenBank/DDBJ whole genome shotgun (WGS) entry which is preliminary data.</text>
</comment>
<dbReference type="PANTHER" id="PTHR22726:SF24">
    <property type="entry name" value="M48 FAMILY METALLOPEPTIDASE"/>
    <property type="match status" value="1"/>
</dbReference>
<dbReference type="RefSeq" id="WP_200347878.1">
    <property type="nucleotide sequence ID" value="NZ_NRSJ01000041.1"/>
</dbReference>
<sequence>MTVNEQQEPSVSMRIALLGLALLLAACGESPTGRTQVTLVPDQQMAAIGERTFNEMLRAQPVLRDSRVREQVHCITKALVDALPAPHGDWSVAVFKDETPNAFALPGGKIGINTGMLRIASTPDQLAAVIAHEIGHVIADHSNERLTQQLAVQGGLMLVDLFADEPDSLAHEALRKALGIGAQYGVLLPYSRTHETEADLLGLELMADAGFDPRASLTLWRKMAAAAEGQPLEFLSTHPSNESRLEDLAAEMDAALARYQQAQQGGRRPRCG</sequence>
<dbReference type="GO" id="GO:0051603">
    <property type="term" value="P:proteolysis involved in protein catabolic process"/>
    <property type="evidence" value="ECO:0007669"/>
    <property type="project" value="TreeGrafter"/>
</dbReference>
<reference evidence="8" key="1">
    <citation type="submission" date="2017-08" db="EMBL/GenBank/DDBJ databases">
        <authorList>
            <person name="Imhoff J.F."/>
            <person name="Rahn T."/>
            <person name="Kuenzel S."/>
            <person name="Neulinger S.C."/>
        </authorList>
    </citation>
    <scope>NUCLEOTIDE SEQUENCE</scope>
    <source>
        <strain evidence="8">DSM 11080</strain>
    </source>
</reference>
<gene>
    <name evidence="8" type="ORF">CKO40_18205</name>
</gene>
<evidence type="ECO:0000259" key="7">
    <source>
        <dbReference type="Pfam" id="PF01435"/>
    </source>
</evidence>
<evidence type="ECO:0000256" key="3">
    <source>
        <dbReference type="ARBA" id="ARBA00022801"/>
    </source>
</evidence>
<keyword evidence="3 6" id="KW-0378">Hydrolase</keyword>
<evidence type="ECO:0000313" key="8">
    <source>
        <dbReference type="EMBL" id="MBK1706430.1"/>
    </source>
</evidence>
<keyword evidence="4 6" id="KW-0862">Zinc</keyword>
<keyword evidence="1 6" id="KW-0645">Protease</keyword>
<organism evidence="8 9">
    <name type="scientific">Halochromatium glycolicum</name>
    <dbReference type="NCBI Taxonomy" id="85075"/>
    <lineage>
        <taxon>Bacteria</taxon>
        <taxon>Pseudomonadati</taxon>
        <taxon>Pseudomonadota</taxon>
        <taxon>Gammaproteobacteria</taxon>
        <taxon>Chromatiales</taxon>
        <taxon>Chromatiaceae</taxon>
        <taxon>Halochromatium</taxon>
    </lineage>
</organism>
<dbReference type="AlphaFoldDB" id="A0AAJ0XBS0"/>
<dbReference type="EMBL" id="NRSJ01000041">
    <property type="protein sequence ID" value="MBK1706430.1"/>
    <property type="molecule type" value="Genomic_DNA"/>
</dbReference>
<dbReference type="Pfam" id="PF01435">
    <property type="entry name" value="Peptidase_M48"/>
    <property type="match status" value="1"/>
</dbReference>
<protein>
    <submittedName>
        <fullName evidence="8">Peptidase</fullName>
    </submittedName>
</protein>
<dbReference type="PANTHER" id="PTHR22726">
    <property type="entry name" value="METALLOENDOPEPTIDASE OMA1"/>
    <property type="match status" value="1"/>
</dbReference>
<comment type="similarity">
    <text evidence="6">Belongs to the peptidase M48 family.</text>
</comment>
<evidence type="ECO:0000256" key="1">
    <source>
        <dbReference type="ARBA" id="ARBA00022670"/>
    </source>
</evidence>
<dbReference type="GO" id="GO:0046872">
    <property type="term" value="F:metal ion binding"/>
    <property type="evidence" value="ECO:0007669"/>
    <property type="project" value="UniProtKB-KW"/>
</dbReference>
<evidence type="ECO:0000256" key="6">
    <source>
        <dbReference type="RuleBase" id="RU003983"/>
    </source>
</evidence>